<dbReference type="OrthoDB" id="2446292at2759"/>
<dbReference type="Proteomes" id="UP000266673">
    <property type="component" value="Unassembled WGS sequence"/>
</dbReference>
<evidence type="ECO:0000313" key="2">
    <source>
        <dbReference type="Proteomes" id="UP000266673"/>
    </source>
</evidence>
<proteinExistence type="predicted"/>
<keyword evidence="2" id="KW-1185">Reference proteome</keyword>
<dbReference type="EMBL" id="QKWP01000719">
    <property type="protein sequence ID" value="RIB15840.1"/>
    <property type="molecule type" value="Genomic_DNA"/>
</dbReference>
<dbReference type="AlphaFoldDB" id="A0A397V015"/>
<organism evidence="1 2">
    <name type="scientific">Gigaspora rosea</name>
    <dbReference type="NCBI Taxonomy" id="44941"/>
    <lineage>
        <taxon>Eukaryota</taxon>
        <taxon>Fungi</taxon>
        <taxon>Fungi incertae sedis</taxon>
        <taxon>Mucoromycota</taxon>
        <taxon>Glomeromycotina</taxon>
        <taxon>Glomeromycetes</taxon>
        <taxon>Diversisporales</taxon>
        <taxon>Gigasporaceae</taxon>
        <taxon>Gigaspora</taxon>
    </lineage>
</organism>
<gene>
    <name evidence="1" type="ORF">C2G38_2191531</name>
</gene>
<evidence type="ECO:0008006" key="3">
    <source>
        <dbReference type="Google" id="ProtNLM"/>
    </source>
</evidence>
<protein>
    <recommendedName>
        <fullName evidence="3">Protein kinase domain-containing protein</fullName>
    </recommendedName>
</protein>
<sequence>MDESEKVQIDVCLKGLDISKDIKQEFLEEGNFAIAIYQITENPKDYNYVIVMEYAKQESLIKLLDSGMPGYHEDDGKLVCCSERGNPYRPTATTSNNIDDKLLKNKLIDAFNMCINMTNIYGLPSIEIRQIDILKKINTFNFTAHSSMNIEVT</sequence>
<evidence type="ECO:0000313" key="1">
    <source>
        <dbReference type="EMBL" id="RIB15840.1"/>
    </source>
</evidence>
<comment type="caution">
    <text evidence="1">The sequence shown here is derived from an EMBL/GenBank/DDBJ whole genome shotgun (WGS) entry which is preliminary data.</text>
</comment>
<accession>A0A397V015</accession>
<reference evidence="1 2" key="1">
    <citation type="submission" date="2018-06" db="EMBL/GenBank/DDBJ databases">
        <title>Comparative genomics reveals the genomic features of Rhizophagus irregularis, R. cerebriforme, R. diaphanum and Gigaspora rosea, and their symbiotic lifestyle signature.</title>
        <authorList>
            <person name="Morin E."/>
            <person name="San Clemente H."/>
            <person name="Chen E.C.H."/>
            <person name="De La Providencia I."/>
            <person name="Hainaut M."/>
            <person name="Kuo A."/>
            <person name="Kohler A."/>
            <person name="Murat C."/>
            <person name="Tang N."/>
            <person name="Roy S."/>
            <person name="Loubradou J."/>
            <person name="Henrissat B."/>
            <person name="Grigoriev I.V."/>
            <person name="Corradi N."/>
            <person name="Roux C."/>
            <person name="Martin F.M."/>
        </authorList>
    </citation>
    <scope>NUCLEOTIDE SEQUENCE [LARGE SCALE GENOMIC DNA]</scope>
    <source>
        <strain evidence="1 2">DAOM 194757</strain>
    </source>
</reference>
<name>A0A397V015_9GLOM</name>